<dbReference type="PANTHER" id="PTHR36427:SF3">
    <property type="entry name" value="LARGE RIBOSOMAL SUBUNIT PROTEIN UL1M"/>
    <property type="match status" value="1"/>
</dbReference>
<dbReference type="Gene3D" id="3.40.50.790">
    <property type="match status" value="1"/>
</dbReference>
<evidence type="ECO:0000256" key="1">
    <source>
        <dbReference type="ARBA" id="ARBA00010531"/>
    </source>
</evidence>
<comment type="similarity">
    <text evidence="1">Belongs to the universal ribosomal protein uL1 family.</text>
</comment>
<dbReference type="FunFam" id="3.40.50.790:FF:000001">
    <property type="entry name" value="50S ribosomal protein L1"/>
    <property type="match status" value="1"/>
</dbReference>
<dbReference type="Gene3D" id="3.30.190.20">
    <property type="match status" value="1"/>
</dbReference>
<keyword evidence="6" id="KW-1185">Reference proteome</keyword>
<reference evidence="5" key="1">
    <citation type="submission" date="2020-06" db="EMBL/GenBank/DDBJ databases">
        <authorList>
            <consortium name="Plant Systems Biology data submission"/>
        </authorList>
    </citation>
    <scope>NUCLEOTIDE SEQUENCE</scope>
    <source>
        <strain evidence="5">D6</strain>
    </source>
</reference>
<evidence type="ECO:0000256" key="2">
    <source>
        <dbReference type="ARBA" id="ARBA00022980"/>
    </source>
</evidence>
<feature type="region of interest" description="Disordered" evidence="4">
    <location>
        <begin position="74"/>
        <end position="117"/>
    </location>
</feature>
<sequence length="346" mass="37624">MMLSTTCRTGQRTVVSRVLLPTPSLPGSATTRIASSSLLSSNRPYNTRAHPQAPPVHTIPQALQEVLEEIKARETKRHKKWKQRAKYLEKKKEEEEDDDDSTATTAAPPVPPYRPQDYTVDLTLNLNVDPRKQGQALRGSLELPHGTGKKIAVVVFTSNETLAEKAKAMGALHVGAEDLMEKIASGEIAVDSFQRSLATSEVLPDLSKKLARVLGPRGLMPNPKVGTVAAEDNLLELLESQLAGKEVQYRTEKEGIVHLPVGKGSFGIDPLLENTGAIMKKVYEIKPESYGKPKKKKAGGGGKKKAGSAETYVISAFVSSTFGKGYKIDLRTLDPSSAFFLSEVDH</sequence>
<evidence type="ECO:0000256" key="4">
    <source>
        <dbReference type="SAM" id="MobiDB-lite"/>
    </source>
</evidence>
<keyword evidence="3" id="KW-0687">Ribonucleoprotein</keyword>
<feature type="compositionally biased region" description="Polar residues" evidence="4">
    <location>
        <begin position="25"/>
        <end position="45"/>
    </location>
</feature>
<dbReference type="CDD" id="cd00403">
    <property type="entry name" value="Ribosomal_L1"/>
    <property type="match status" value="1"/>
</dbReference>
<evidence type="ECO:0000313" key="6">
    <source>
        <dbReference type="Proteomes" id="UP001153069"/>
    </source>
</evidence>
<dbReference type="InterPro" id="IPR028364">
    <property type="entry name" value="Ribosomal_uL1/biogenesis"/>
</dbReference>
<name>A0A9N8DT71_9STRA</name>
<evidence type="ECO:0000256" key="3">
    <source>
        <dbReference type="ARBA" id="ARBA00023274"/>
    </source>
</evidence>
<dbReference type="Proteomes" id="UP001153069">
    <property type="component" value="Unassembled WGS sequence"/>
</dbReference>
<gene>
    <name evidence="5" type="ORF">SEMRO_353_G124480.1</name>
</gene>
<keyword evidence="2" id="KW-0689">Ribosomal protein</keyword>
<feature type="region of interest" description="Disordered" evidence="4">
    <location>
        <begin position="21"/>
        <end position="57"/>
    </location>
</feature>
<dbReference type="PANTHER" id="PTHR36427">
    <property type="entry name" value="54S RIBOSOMAL PROTEIN L1, MITOCHONDRIAL"/>
    <property type="match status" value="1"/>
</dbReference>
<dbReference type="AlphaFoldDB" id="A0A9N8DT71"/>
<accession>A0A9N8DT71</accession>
<dbReference type="GO" id="GO:0005840">
    <property type="term" value="C:ribosome"/>
    <property type="evidence" value="ECO:0007669"/>
    <property type="project" value="UniProtKB-KW"/>
</dbReference>
<dbReference type="SUPFAM" id="SSF56808">
    <property type="entry name" value="Ribosomal protein L1"/>
    <property type="match status" value="1"/>
</dbReference>
<evidence type="ECO:0000313" key="5">
    <source>
        <dbReference type="EMBL" id="CAB9508593.1"/>
    </source>
</evidence>
<dbReference type="EMBL" id="CAICTM010000352">
    <property type="protein sequence ID" value="CAB9508593.1"/>
    <property type="molecule type" value="Genomic_DNA"/>
</dbReference>
<protein>
    <submittedName>
        <fullName evidence="5">Protein L1</fullName>
    </submittedName>
</protein>
<proteinExistence type="inferred from homology"/>
<organism evidence="5 6">
    <name type="scientific">Seminavis robusta</name>
    <dbReference type="NCBI Taxonomy" id="568900"/>
    <lineage>
        <taxon>Eukaryota</taxon>
        <taxon>Sar</taxon>
        <taxon>Stramenopiles</taxon>
        <taxon>Ochrophyta</taxon>
        <taxon>Bacillariophyta</taxon>
        <taxon>Bacillariophyceae</taxon>
        <taxon>Bacillariophycidae</taxon>
        <taxon>Naviculales</taxon>
        <taxon>Naviculaceae</taxon>
        <taxon>Seminavis</taxon>
    </lineage>
</organism>
<dbReference type="GO" id="GO:1990904">
    <property type="term" value="C:ribonucleoprotein complex"/>
    <property type="evidence" value="ECO:0007669"/>
    <property type="project" value="UniProtKB-KW"/>
</dbReference>
<feature type="compositionally biased region" description="Basic residues" evidence="4">
    <location>
        <begin position="74"/>
        <end position="85"/>
    </location>
</feature>
<dbReference type="Pfam" id="PF00687">
    <property type="entry name" value="Ribosomal_L1"/>
    <property type="match status" value="1"/>
</dbReference>
<dbReference type="InterPro" id="IPR016095">
    <property type="entry name" value="Ribosomal_uL1_3-a/b-sand"/>
</dbReference>
<dbReference type="InterPro" id="IPR023674">
    <property type="entry name" value="Ribosomal_uL1-like"/>
</dbReference>
<dbReference type="OrthoDB" id="1747252at2759"/>
<comment type="caution">
    <text evidence="5">The sequence shown here is derived from an EMBL/GenBank/DDBJ whole genome shotgun (WGS) entry which is preliminary data.</text>
</comment>